<feature type="signal peptide" evidence="1">
    <location>
        <begin position="1"/>
        <end position="20"/>
    </location>
</feature>
<evidence type="ECO:0000313" key="2">
    <source>
        <dbReference type="EMBL" id="KAJ8966547.1"/>
    </source>
</evidence>
<feature type="chain" id="PRO_5045278682" evidence="1">
    <location>
        <begin position="21"/>
        <end position="69"/>
    </location>
</feature>
<accession>A0ABQ9IV78</accession>
<sequence length="69" mass="7969">MLLSCALAILMLIALRNVRNTLLLAGRSPEKLERLFYRILIISIARWLDVRAQTSDTDYKILRSCYGEI</sequence>
<gene>
    <name evidence="2" type="ORF">NQ317_002480</name>
</gene>
<protein>
    <submittedName>
        <fullName evidence="2">Uncharacterized protein</fullName>
    </submittedName>
</protein>
<keyword evidence="1" id="KW-0732">Signal</keyword>
<organism evidence="2 3">
    <name type="scientific">Molorchus minor</name>
    <dbReference type="NCBI Taxonomy" id="1323400"/>
    <lineage>
        <taxon>Eukaryota</taxon>
        <taxon>Metazoa</taxon>
        <taxon>Ecdysozoa</taxon>
        <taxon>Arthropoda</taxon>
        <taxon>Hexapoda</taxon>
        <taxon>Insecta</taxon>
        <taxon>Pterygota</taxon>
        <taxon>Neoptera</taxon>
        <taxon>Endopterygota</taxon>
        <taxon>Coleoptera</taxon>
        <taxon>Polyphaga</taxon>
        <taxon>Cucujiformia</taxon>
        <taxon>Chrysomeloidea</taxon>
        <taxon>Cerambycidae</taxon>
        <taxon>Lamiinae</taxon>
        <taxon>Monochamini</taxon>
        <taxon>Molorchus</taxon>
    </lineage>
</organism>
<proteinExistence type="predicted"/>
<reference evidence="2" key="1">
    <citation type="journal article" date="2023" name="Insect Mol. Biol.">
        <title>Genome sequencing provides insights into the evolution of gene families encoding plant cell wall-degrading enzymes in longhorned beetles.</title>
        <authorList>
            <person name="Shin N.R."/>
            <person name="Okamura Y."/>
            <person name="Kirsch R."/>
            <person name="Pauchet Y."/>
        </authorList>
    </citation>
    <scope>NUCLEOTIDE SEQUENCE</scope>
    <source>
        <strain evidence="2">MMC_N1</strain>
    </source>
</reference>
<dbReference type="Proteomes" id="UP001162164">
    <property type="component" value="Unassembled WGS sequence"/>
</dbReference>
<name>A0ABQ9IV78_9CUCU</name>
<dbReference type="EMBL" id="JAPWTJ010002337">
    <property type="protein sequence ID" value="KAJ8966547.1"/>
    <property type="molecule type" value="Genomic_DNA"/>
</dbReference>
<evidence type="ECO:0000256" key="1">
    <source>
        <dbReference type="SAM" id="SignalP"/>
    </source>
</evidence>
<evidence type="ECO:0000313" key="3">
    <source>
        <dbReference type="Proteomes" id="UP001162164"/>
    </source>
</evidence>
<comment type="caution">
    <text evidence="2">The sequence shown here is derived from an EMBL/GenBank/DDBJ whole genome shotgun (WGS) entry which is preliminary data.</text>
</comment>
<keyword evidence="3" id="KW-1185">Reference proteome</keyword>